<dbReference type="AlphaFoldDB" id="A0AAP0KII9"/>
<keyword evidence="2" id="KW-1185">Reference proteome</keyword>
<organism evidence="1 2">
    <name type="scientific">Stephania yunnanensis</name>
    <dbReference type="NCBI Taxonomy" id="152371"/>
    <lineage>
        <taxon>Eukaryota</taxon>
        <taxon>Viridiplantae</taxon>
        <taxon>Streptophyta</taxon>
        <taxon>Embryophyta</taxon>
        <taxon>Tracheophyta</taxon>
        <taxon>Spermatophyta</taxon>
        <taxon>Magnoliopsida</taxon>
        <taxon>Ranunculales</taxon>
        <taxon>Menispermaceae</taxon>
        <taxon>Menispermoideae</taxon>
        <taxon>Cissampelideae</taxon>
        <taxon>Stephania</taxon>
    </lineage>
</organism>
<evidence type="ECO:0000313" key="2">
    <source>
        <dbReference type="Proteomes" id="UP001420932"/>
    </source>
</evidence>
<sequence length="148" mass="16425">MGLDLALFAFQIGRGNEALFRWSSVDMHVYRSLVDYLSLPATSPPGIPPPCRRSCLPDGVLASSPTSRGAPASLATVLASLAPSRRRLAFHCLLPPSSVAEASEVRRRSLLNFPPRFFTSLYFVEEEKVYFYNITPEKLSRNVQILPN</sequence>
<protein>
    <submittedName>
        <fullName evidence="1">Uncharacterized protein</fullName>
    </submittedName>
</protein>
<proteinExistence type="predicted"/>
<name>A0AAP0KII9_9MAGN</name>
<accession>A0AAP0KII9</accession>
<comment type="caution">
    <text evidence="1">The sequence shown here is derived from an EMBL/GenBank/DDBJ whole genome shotgun (WGS) entry which is preliminary data.</text>
</comment>
<evidence type="ECO:0000313" key="1">
    <source>
        <dbReference type="EMBL" id="KAK9152388.1"/>
    </source>
</evidence>
<dbReference type="Proteomes" id="UP001420932">
    <property type="component" value="Unassembled WGS sequence"/>
</dbReference>
<dbReference type="EMBL" id="JBBNAF010000004">
    <property type="protein sequence ID" value="KAK9152388.1"/>
    <property type="molecule type" value="Genomic_DNA"/>
</dbReference>
<reference evidence="1 2" key="1">
    <citation type="submission" date="2024-01" db="EMBL/GenBank/DDBJ databases">
        <title>Genome assemblies of Stephania.</title>
        <authorList>
            <person name="Yang L."/>
        </authorList>
    </citation>
    <scope>NUCLEOTIDE SEQUENCE [LARGE SCALE GENOMIC DNA]</scope>
    <source>
        <strain evidence="1">YNDBR</strain>
        <tissue evidence="1">Leaf</tissue>
    </source>
</reference>
<gene>
    <name evidence="1" type="ORF">Syun_010697</name>
</gene>